<organism evidence="4 5">
    <name type="scientific">Streptomyces polychromogenes</name>
    <dbReference type="NCBI Taxonomy" id="67342"/>
    <lineage>
        <taxon>Bacteria</taxon>
        <taxon>Bacillati</taxon>
        <taxon>Actinomycetota</taxon>
        <taxon>Actinomycetes</taxon>
        <taxon>Kitasatosporales</taxon>
        <taxon>Streptomycetaceae</taxon>
        <taxon>Streptomyces</taxon>
    </lineage>
</organism>
<evidence type="ECO:0000256" key="1">
    <source>
        <dbReference type="ARBA" id="ARBA00009580"/>
    </source>
</evidence>
<proteinExistence type="inferred from homology"/>
<dbReference type="InterPro" id="IPR006311">
    <property type="entry name" value="TAT_signal"/>
</dbReference>
<dbReference type="SUPFAM" id="SSF52799">
    <property type="entry name" value="(Phosphotyrosine protein) phosphatases II"/>
    <property type="match status" value="1"/>
</dbReference>
<dbReference type="PANTHER" id="PTHR31126:SF1">
    <property type="entry name" value="TYROSINE SPECIFIC PROTEIN PHOSPHATASES DOMAIN-CONTAINING PROTEIN"/>
    <property type="match status" value="1"/>
</dbReference>
<evidence type="ECO:0000313" key="5">
    <source>
        <dbReference type="Proteomes" id="UP001501867"/>
    </source>
</evidence>
<dbReference type="Gene3D" id="3.90.190.10">
    <property type="entry name" value="Protein tyrosine phosphatase superfamily"/>
    <property type="match status" value="1"/>
</dbReference>
<dbReference type="InterPro" id="IPR026893">
    <property type="entry name" value="Tyr/Ser_Pase_IphP-type"/>
</dbReference>
<reference evidence="4 5" key="1">
    <citation type="journal article" date="2019" name="Int. J. Syst. Evol. Microbiol.">
        <title>The Global Catalogue of Microorganisms (GCM) 10K type strain sequencing project: providing services to taxonomists for standard genome sequencing and annotation.</title>
        <authorList>
            <consortium name="The Broad Institute Genomics Platform"/>
            <consortium name="The Broad Institute Genome Sequencing Center for Infectious Disease"/>
            <person name="Wu L."/>
            <person name="Ma J."/>
        </authorList>
    </citation>
    <scope>NUCLEOTIDE SEQUENCE [LARGE SCALE GENOMIC DNA]</scope>
    <source>
        <strain evidence="4 5">JCM 4505</strain>
    </source>
</reference>
<keyword evidence="3" id="KW-0732">Signal</keyword>
<dbReference type="EMBL" id="BAAABV010000018">
    <property type="protein sequence ID" value="GAA0297097.1"/>
    <property type="molecule type" value="Genomic_DNA"/>
</dbReference>
<feature type="signal peptide" evidence="3">
    <location>
        <begin position="1"/>
        <end position="29"/>
    </location>
</feature>
<name>A0ABN0VG48_9ACTN</name>
<dbReference type="PROSITE" id="PS51318">
    <property type="entry name" value="TAT"/>
    <property type="match status" value="1"/>
</dbReference>
<evidence type="ECO:0000256" key="2">
    <source>
        <dbReference type="SAM" id="MobiDB-lite"/>
    </source>
</evidence>
<dbReference type="PANTHER" id="PTHR31126">
    <property type="entry name" value="TYROSINE-PROTEIN PHOSPHATASE"/>
    <property type="match status" value="1"/>
</dbReference>
<dbReference type="InterPro" id="IPR029021">
    <property type="entry name" value="Prot-tyrosine_phosphatase-like"/>
</dbReference>
<accession>A0ABN0VG48</accession>
<comment type="similarity">
    <text evidence="1">Belongs to the protein-tyrosine phosphatase family.</text>
</comment>
<dbReference type="Proteomes" id="UP001501867">
    <property type="component" value="Unassembled WGS sequence"/>
</dbReference>
<evidence type="ECO:0000256" key="3">
    <source>
        <dbReference type="SAM" id="SignalP"/>
    </source>
</evidence>
<feature type="region of interest" description="Disordered" evidence="2">
    <location>
        <begin position="195"/>
        <end position="220"/>
    </location>
</feature>
<gene>
    <name evidence="4" type="ORF">GCM10010302_39690</name>
</gene>
<dbReference type="InterPro" id="IPR016130">
    <property type="entry name" value="Tyr_Pase_AS"/>
</dbReference>
<feature type="chain" id="PRO_5047043552" evidence="3">
    <location>
        <begin position="30"/>
        <end position="347"/>
    </location>
</feature>
<keyword evidence="5" id="KW-1185">Reference proteome</keyword>
<dbReference type="PROSITE" id="PS00383">
    <property type="entry name" value="TYR_PHOSPHATASE_1"/>
    <property type="match status" value="1"/>
</dbReference>
<protein>
    <submittedName>
        <fullName evidence="4">Tyrosine-protein phosphatase</fullName>
    </submittedName>
</protein>
<comment type="caution">
    <text evidence="4">The sequence shown here is derived from an EMBL/GenBank/DDBJ whole genome shotgun (WGS) entry which is preliminary data.</text>
</comment>
<evidence type="ECO:0000313" key="4">
    <source>
        <dbReference type="EMBL" id="GAA0297097.1"/>
    </source>
</evidence>
<dbReference type="Pfam" id="PF13350">
    <property type="entry name" value="Y_phosphatase3"/>
    <property type="match status" value="2"/>
</dbReference>
<dbReference type="RefSeq" id="WP_344161003.1">
    <property type="nucleotide sequence ID" value="NZ_BAAABV010000018.1"/>
</dbReference>
<sequence length="347" mass="36257">MRNRTAPFVRRALASGAALAALAAPLALAAPASAAPAPYAAAQAAQVRATVADVQAVRDADGTYRLTWTSSLPGRPVRVYASTDPRLRPSGRRLVTVTSDGSVSVGGLDPLARWYFAVLPAGGAGTTTAVRAVALDGVTNSRDLGGYPAGDGLRTKWGTVFRSARLTPATETGKEQLAALGLTEVVDLRSTAEAGREGLDPLPPQTAHVSDPVGDPDQAVPPSFPPSGDPVADNYRLFVTNPNLRARFADGLRRAADGAQRPLMFHCTGGNHRTGWMSVVLLEALGVPDAVVRQDYLLSPNTSDAYLDAAFDQVVRDYGSFSGYLSQGLGVTPDTLAALRSALLERA</sequence>